<feature type="non-terminal residue" evidence="8">
    <location>
        <position position="1"/>
    </location>
</feature>
<name>A0A7R8ZSE1_9CRUS</name>
<proteinExistence type="inferred from homology"/>
<dbReference type="GO" id="GO:0005886">
    <property type="term" value="C:plasma membrane"/>
    <property type="evidence" value="ECO:0007669"/>
    <property type="project" value="TreeGrafter"/>
</dbReference>
<keyword evidence="4" id="KW-0812">Transmembrane</keyword>
<protein>
    <submittedName>
        <fullName evidence="8">Uncharacterized protein</fullName>
    </submittedName>
</protein>
<keyword evidence="6" id="KW-1133">Transmembrane helix</keyword>
<dbReference type="PANTHER" id="PTHR11616">
    <property type="entry name" value="SODIUM/CHLORIDE DEPENDENT TRANSPORTER"/>
    <property type="match status" value="1"/>
</dbReference>
<dbReference type="AlphaFoldDB" id="A0A7R8ZSE1"/>
<dbReference type="OrthoDB" id="8181791at2759"/>
<reference evidence="8" key="1">
    <citation type="submission" date="2020-11" db="EMBL/GenBank/DDBJ databases">
        <authorList>
            <person name="Tran Van P."/>
        </authorList>
    </citation>
    <scope>NUCLEOTIDE SEQUENCE</scope>
</reference>
<comment type="subcellular location">
    <subcellularLocation>
        <location evidence="1">Membrane</location>
        <topology evidence="1">Multi-pass membrane protein</topology>
    </subcellularLocation>
</comment>
<dbReference type="GO" id="GO:0015293">
    <property type="term" value="F:symporter activity"/>
    <property type="evidence" value="ECO:0007669"/>
    <property type="project" value="UniProtKB-KW"/>
</dbReference>
<comment type="similarity">
    <text evidence="2">Belongs to the sodium:neurotransmitter symporter (SNF) (TC 2.A.22) family.</text>
</comment>
<evidence type="ECO:0000256" key="2">
    <source>
        <dbReference type="ARBA" id="ARBA00006459"/>
    </source>
</evidence>
<evidence type="ECO:0000256" key="6">
    <source>
        <dbReference type="ARBA" id="ARBA00022989"/>
    </source>
</evidence>
<keyword evidence="3" id="KW-0813">Transport</keyword>
<dbReference type="Pfam" id="PF00209">
    <property type="entry name" value="SNF"/>
    <property type="match status" value="1"/>
</dbReference>
<dbReference type="SUPFAM" id="SSF161070">
    <property type="entry name" value="SNF-like"/>
    <property type="match status" value="1"/>
</dbReference>
<dbReference type="InterPro" id="IPR000175">
    <property type="entry name" value="Na/ntran_symport"/>
</dbReference>
<evidence type="ECO:0000313" key="8">
    <source>
        <dbReference type="EMBL" id="CAD7235224.1"/>
    </source>
</evidence>
<dbReference type="EMBL" id="OB671791">
    <property type="protein sequence ID" value="CAD7235224.1"/>
    <property type="molecule type" value="Genomic_DNA"/>
</dbReference>
<evidence type="ECO:0000256" key="1">
    <source>
        <dbReference type="ARBA" id="ARBA00004141"/>
    </source>
</evidence>
<keyword evidence="5" id="KW-0769">Symport</keyword>
<keyword evidence="7" id="KW-0472">Membrane</keyword>
<dbReference type="GO" id="GO:0035725">
    <property type="term" value="P:sodium ion transmembrane transport"/>
    <property type="evidence" value="ECO:0007669"/>
    <property type="project" value="TreeGrafter"/>
</dbReference>
<evidence type="ECO:0000256" key="3">
    <source>
        <dbReference type="ARBA" id="ARBA00022448"/>
    </source>
</evidence>
<evidence type="ECO:0000256" key="7">
    <source>
        <dbReference type="ARBA" id="ARBA00023136"/>
    </source>
</evidence>
<organism evidence="8">
    <name type="scientific">Cyprideis torosa</name>
    <dbReference type="NCBI Taxonomy" id="163714"/>
    <lineage>
        <taxon>Eukaryota</taxon>
        <taxon>Metazoa</taxon>
        <taxon>Ecdysozoa</taxon>
        <taxon>Arthropoda</taxon>
        <taxon>Crustacea</taxon>
        <taxon>Oligostraca</taxon>
        <taxon>Ostracoda</taxon>
        <taxon>Podocopa</taxon>
        <taxon>Podocopida</taxon>
        <taxon>Cytherocopina</taxon>
        <taxon>Cytheroidea</taxon>
        <taxon>Cytherideidae</taxon>
        <taxon>Cyprideis</taxon>
    </lineage>
</organism>
<evidence type="ECO:0000256" key="5">
    <source>
        <dbReference type="ARBA" id="ARBA00022847"/>
    </source>
</evidence>
<dbReference type="PANTHER" id="PTHR11616:SF240">
    <property type="entry name" value="BLOATED TUBULES, ISOFORM B-RELATED"/>
    <property type="match status" value="1"/>
</dbReference>
<dbReference type="InterPro" id="IPR037272">
    <property type="entry name" value="SNS_sf"/>
</dbReference>
<accession>A0A7R8ZSE1</accession>
<evidence type="ECO:0000256" key="4">
    <source>
        <dbReference type="ARBA" id="ARBA00022692"/>
    </source>
</evidence>
<gene>
    <name evidence="8" type="ORF">CTOB1V02_LOCUS13040</name>
</gene>
<sequence>MDYKECKRTNESLFYNHGRCFYNMTEAQILNITEDVPKKDRVTAAEEYMVHYVLGVSSGIDDFSNMQWRLVIALAATWLLTFLCVLNGIKTSGK</sequence>
<dbReference type="GO" id="GO:0006865">
    <property type="term" value="P:amino acid transport"/>
    <property type="evidence" value="ECO:0007669"/>
    <property type="project" value="TreeGrafter"/>
</dbReference>